<feature type="compositionally biased region" description="Basic and acidic residues" evidence="1">
    <location>
        <begin position="290"/>
        <end position="299"/>
    </location>
</feature>
<gene>
    <name evidence="3" type="ORF">NW768_007722</name>
</gene>
<proteinExistence type="predicted"/>
<keyword evidence="4" id="KW-1185">Reference proteome</keyword>
<evidence type="ECO:0000259" key="2">
    <source>
        <dbReference type="Pfam" id="PF20150"/>
    </source>
</evidence>
<feature type="region of interest" description="Disordered" evidence="1">
    <location>
        <begin position="290"/>
        <end position="355"/>
    </location>
</feature>
<dbReference type="Proteomes" id="UP001152024">
    <property type="component" value="Unassembled WGS sequence"/>
</dbReference>
<accession>A0ABQ8R8B5</accession>
<feature type="compositionally biased region" description="Polar residues" evidence="1">
    <location>
        <begin position="300"/>
        <end position="315"/>
    </location>
</feature>
<dbReference type="EMBL" id="JAOQBH010000011">
    <property type="protein sequence ID" value="KAJ4129187.1"/>
    <property type="molecule type" value="Genomic_DNA"/>
</dbReference>
<sequence length="355" mass="41177">MSSPTFHLFPKLAYDLRLLIWEASCFNGNKTTRHGLNYVNLTHDGLFSGYLHYRPAEESETSSCLMGTGLWGACVESRAVMIKQFRKRGLSLDDIPALQNRGRWLSGSEHIRSPVMVSRHDLFCFRISNWFEQYRPIPRFYFYLPRYKGIVEAQVCNLAFELDIAGQGTPHIVWYTIRCAIREAHPQVRRKRGETLNLSIIDKDVHWYRDNSTVNVNVTYADSDSEYTIVSWENLCYCDQVGVGTGAHALRKNVTPSHGEDSANFYRRMERTVKVLVRRDNEVSCPLEQRVYRSEDHQSDPNWMSSVVSGNISNQEAEDNEEEEEDRRNRKLESLPVCSPLSESTARQWYAPYRK</sequence>
<organism evidence="3 4">
    <name type="scientific">Fusarium equiseti</name>
    <name type="common">Fusarium scirpi</name>
    <dbReference type="NCBI Taxonomy" id="61235"/>
    <lineage>
        <taxon>Eukaryota</taxon>
        <taxon>Fungi</taxon>
        <taxon>Dikarya</taxon>
        <taxon>Ascomycota</taxon>
        <taxon>Pezizomycotina</taxon>
        <taxon>Sordariomycetes</taxon>
        <taxon>Hypocreomycetidae</taxon>
        <taxon>Hypocreales</taxon>
        <taxon>Nectriaceae</taxon>
        <taxon>Fusarium</taxon>
        <taxon>Fusarium incarnatum-equiseti species complex</taxon>
    </lineage>
</organism>
<evidence type="ECO:0000313" key="4">
    <source>
        <dbReference type="Proteomes" id="UP001152024"/>
    </source>
</evidence>
<feature type="domain" description="2EXR" evidence="2">
    <location>
        <begin position="6"/>
        <end position="86"/>
    </location>
</feature>
<feature type="compositionally biased region" description="Acidic residues" evidence="1">
    <location>
        <begin position="316"/>
        <end position="325"/>
    </location>
</feature>
<comment type="caution">
    <text evidence="3">The sequence shown here is derived from an EMBL/GenBank/DDBJ whole genome shotgun (WGS) entry which is preliminary data.</text>
</comment>
<evidence type="ECO:0000256" key="1">
    <source>
        <dbReference type="SAM" id="MobiDB-lite"/>
    </source>
</evidence>
<evidence type="ECO:0000313" key="3">
    <source>
        <dbReference type="EMBL" id="KAJ4129187.1"/>
    </source>
</evidence>
<protein>
    <recommendedName>
        <fullName evidence="2">2EXR domain-containing protein</fullName>
    </recommendedName>
</protein>
<dbReference type="Pfam" id="PF20150">
    <property type="entry name" value="2EXR"/>
    <property type="match status" value="1"/>
</dbReference>
<name>A0ABQ8R8B5_FUSEQ</name>
<reference evidence="3" key="1">
    <citation type="submission" date="2022-09" db="EMBL/GenBank/DDBJ databases">
        <title>Fusarium specimens isolated from Avocado Roots.</title>
        <authorList>
            <person name="Stajich J."/>
            <person name="Roper C."/>
            <person name="Heimlech-Rivalta G."/>
        </authorList>
    </citation>
    <scope>NUCLEOTIDE SEQUENCE</scope>
    <source>
        <strain evidence="3">CF00095</strain>
    </source>
</reference>
<dbReference type="InterPro" id="IPR045518">
    <property type="entry name" value="2EXR"/>
</dbReference>